<evidence type="ECO:0000256" key="3">
    <source>
        <dbReference type="PROSITE-ProRule" id="PRU00339"/>
    </source>
</evidence>
<dbReference type="OrthoDB" id="429961at2759"/>
<organism evidence="5 6">
    <name type="scientific">Nyssa sinensis</name>
    <dbReference type="NCBI Taxonomy" id="561372"/>
    <lineage>
        <taxon>Eukaryota</taxon>
        <taxon>Viridiplantae</taxon>
        <taxon>Streptophyta</taxon>
        <taxon>Embryophyta</taxon>
        <taxon>Tracheophyta</taxon>
        <taxon>Spermatophyta</taxon>
        <taxon>Magnoliopsida</taxon>
        <taxon>eudicotyledons</taxon>
        <taxon>Gunneridae</taxon>
        <taxon>Pentapetalae</taxon>
        <taxon>asterids</taxon>
        <taxon>Cornales</taxon>
        <taxon>Nyssaceae</taxon>
        <taxon>Nyssa</taxon>
    </lineage>
</organism>
<dbReference type="InterPro" id="IPR019734">
    <property type="entry name" value="TPR_rpt"/>
</dbReference>
<dbReference type="NCBIfam" id="TIGR00756">
    <property type="entry name" value="PPR"/>
    <property type="match status" value="2"/>
</dbReference>
<feature type="repeat" description="PPR" evidence="4">
    <location>
        <begin position="43"/>
        <end position="77"/>
    </location>
</feature>
<dbReference type="GO" id="GO:0003729">
    <property type="term" value="F:mRNA binding"/>
    <property type="evidence" value="ECO:0007669"/>
    <property type="project" value="UniProtKB-ARBA"/>
</dbReference>
<dbReference type="Pfam" id="PF01535">
    <property type="entry name" value="PPR"/>
    <property type="match status" value="1"/>
</dbReference>
<dbReference type="InterPro" id="IPR011990">
    <property type="entry name" value="TPR-like_helical_dom_sf"/>
</dbReference>
<evidence type="ECO:0000256" key="2">
    <source>
        <dbReference type="ARBA" id="ARBA00022737"/>
    </source>
</evidence>
<dbReference type="Pfam" id="PF13041">
    <property type="entry name" value="PPR_2"/>
    <property type="match status" value="1"/>
</dbReference>
<keyword evidence="6" id="KW-1185">Reference proteome</keyword>
<name>A0A5J5A080_9ASTE</name>
<keyword evidence="3" id="KW-0802">TPR repeat</keyword>
<keyword evidence="2" id="KW-0677">Repeat</keyword>
<dbReference type="Gene3D" id="1.25.40.10">
    <property type="entry name" value="Tetratricopeptide repeat domain"/>
    <property type="match status" value="2"/>
</dbReference>
<dbReference type="Proteomes" id="UP000325577">
    <property type="component" value="Linkage Group LG4"/>
</dbReference>
<gene>
    <name evidence="5" type="ORF">F0562_010313</name>
</gene>
<dbReference type="AlphaFoldDB" id="A0A5J5A080"/>
<dbReference type="EMBL" id="CM018047">
    <property type="protein sequence ID" value="KAA8523890.1"/>
    <property type="molecule type" value="Genomic_DNA"/>
</dbReference>
<dbReference type="InterPro" id="IPR002885">
    <property type="entry name" value="PPR_rpt"/>
</dbReference>
<dbReference type="PROSITE" id="PS51375">
    <property type="entry name" value="PPR"/>
    <property type="match status" value="2"/>
</dbReference>
<evidence type="ECO:0000256" key="1">
    <source>
        <dbReference type="ARBA" id="ARBA00007626"/>
    </source>
</evidence>
<dbReference type="PANTHER" id="PTHR45717:SF7">
    <property type="entry name" value="PENTACOTRIPEPTIDE-REPEAT REGION OF PRORP DOMAIN-CONTAINING PROTEIN"/>
    <property type="match status" value="1"/>
</dbReference>
<protein>
    <recommendedName>
        <fullName evidence="7">Pentacotripeptide-repeat region of PRORP domain-containing protein</fullName>
    </recommendedName>
</protein>
<dbReference type="PANTHER" id="PTHR45717">
    <property type="entry name" value="OS12G0527900 PROTEIN"/>
    <property type="match status" value="1"/>
</dbReference>
<sequence>MSSKGLCSFSTGDHAVQLDLIGKVHGLTAAESYFNNMSEQEKIDKTYGALLNCYVREGLVDKSLSHMQQMKEMGFASSSLSYNDIMCLYTRTGQLEKVPDVLSEMKKNGVSPDNFSYRICINSYGTRSDLNSMEKLLEEMESEPHISMDWTTYSTVANFYVKAGFNKKTLTFLKKLEENVCKDALGYNHLISLYEVMRLWGVQKVTCKKQINRDYITMLGSLVKLEGLIEKAEVMLQDIIKRGKTPIPNSWAILASAYLDKQNMEKALHCMKQALAVQAENPGWTPKPSLISSILDWLGVKGEIEEVEAFVSSLKMKVPMNEEIYHALIKANIRGGKEVDGILESMKADNIDEDSEGKLND</sequence>
<feature type="repeat" description="PPR" evidence="4">
    <location>
        <begin position="78"/>
        <end position="112"/>
    </location>
</feature>
<proteinExistence type="inferred from homology"/>
<dbReference type="PROSITE" id="PS50005">
    <property type="entry name" value="TPR"/>
    <property type="match status" value="1"/>
</dbReference>
<accession>A0A5J5A080</accession>
<comment type="similarity">
    <text evidence="1">Belongs to the PPR family. P subfamily.</text>
</comment>
<evidence type="ECO:0000256" key="4">
    <source>
        <dbReference type="PROSITE-ProRule" id="PRU00708"/>
    </source>
</evidence>
<evidence type="ECO:0000313" key="5">
    <source>
        <dbReference type="EMBL" id="KAA8523890.1"/>
    </source>
</evidence>
<reference evidence="5 6" key="1">
    <citation type="submission" date="2019-09" db="EMBL/GenBank/DDBJ databases">
        <title>A chromosome-level genome assembly of the Chinese tupelo Nyssa sinensis.</title>
        <authorList>
            <person name="Yang X."/>
            <person name="Kang M."/>
            <person name="Yang Y."/>
            <person name="Xiong H."/>
            <person name="Wang M."/>
            <person name="Zhang Z."/>
            <person name="Wang Z."/>
            <person name="Wu H."/>
            <person name="Ma T."/>
            <person name="Liu J."/>
            <person name="Xi Z."/>
        </authorList>
    </citation>
    <scope>NUCLEOTIDE SEQUENCE [LARGE SCALE GENOMIC DNA]</scope>
    <source>
        <strain evidence="5">J267</strain>
        <tissue evidence="5">Leaf</tissue>
    </source>
</reference>
<evidence type="ECO:0000313" key="6">
    <source>
        <dbReference type="Proteomes" id="UP000325577"/>
    </source>
</evidence>
<evidence type="ECO:0008006" key="7">
    <source>
        <dbReference type="Google" id="ProtNLM"/>
    </source>
</evidence>
<dbReference type="GO" id="GO:0005739">
    <property type="term" value="C:mitochondrion"/>
    <property type="evidence" value="ECO:0007669"/>
    <property type="project" value="TreeGrafter"/>
</dbReference>
<feature type="repeat" description="TPR" evidence="3">
    <location>
        <begin position="248"/>
        <end position="281"/>
    </location>
</feature>
<dbReference type="SUPFAM" id="SSF48452">
    <property type="entry name" value="TPR-like"/>
    <property type="match status" value="2"/>
</dbReference>